<dbReference type="Proteomes" id="UP000649617">
    <property type="component" value="Unassembled WGS sequence"/>
</dbReference>
<dbReference type="EMBL" id="CAJNIZ010032194">
    <property type="protein sequence ID" value="CAE7535268.1"/>
    <property type="molecule type" value="Genomic_DNA"/>
</dbReference>
<keyword evidence="2" id="KW-1185">Reference proteome</keyword>
<proteinExistence type="predicted"/>
<name>A0A812TIX1_SYMPI</name>
<evidence type="ECO:0000313" key="1">
    <source>
        <dbReference type="EMBL" id="CAE7535268.1"/>
    </source>
</evidence>
<organism evidence="1 2">
    <name type="scientific">Symbiodinium pilosum</name>
    <name type="common">Dinoflagellate</name>
    <dbReference type="NCBI Taxonomy" id="2952"/>
    <lineage>
        <taxon>Eukaryota</taxon>
        <taxon>Sar</taxon>
        <taxon>Alveolata</taxon>
        <taxon>Dinophyceae</taxon>
        <taxon>Suessiales</taxon>
        <taxon>Symbiodiniaceae</taxon>
        <taxon>Symbiodinium</taxon>
    </lineage>
</organism>
<protein>
    <submittedName>
        <fullName evidence="1">Anks1b protein</fullName>
    </submittedName>
</protein>
<gene>
    <name evidence="1" type="primary">anks1b</name>
    <name evidence="1" type="ORF">SPIL2461_LOCUS14128</name>
</gene>
<comment type="caution">
    <text evidence="1">The sequence shown here is derived from an EMBL/GenBank/DDBJ whole genome shotgun (WGS) entry which is preliminary data.</text>
</comment>
<sequence>MPVALTQHVDRSQKSLLKGRTGYVHSWDWKDNPAPAKLFFAPAINPSSSPASPHATRYVKFEGAQWTLDGTTEPGLYPILPVKRTWKLDKNRKPSVLKVHRKQIPLVPAFAITAHASQGKTLPLGRTARRNHRPTGKSKGPDLLRKLRGEHIDWDAFREARWPKARCQGCLELKSLDLFAHAQWEKIRANLEATCLACQRKNKDGKRPRKRSFNAQTAALKSIECSSCKVTKIEEAFPRAQLAQKDAEKKRQCSACRRALSELTCTVCRTRKPAGEFAPSMCTMPDNALACLACQQQKKGKHNFYRTGWFYCKGCQQSFPEAAAGTATWQNCLNCSMRSTRQPGWQTCINRKCKKRFQGTQRGLCPDCAHRARPQMRWKKKQQ</sequence>
<accession>A0A812TIX1</accession>
<dbReference type="OrthoDB" id="410500at2759"/>
<dbReference type="AlphaFoldDB" id="A0A812TIX1"/>
<reference evidence="1" key="1">
    <citation type="submission" date="2021-02" db="EMBL/GenBank/DDBJ databases">
        <authorList>
            <person name="Dougan E. K."/>
            <person name="Rhodes N."/>
            <person name="Thang M."/>
            <person name="Chan C."/>
        </authorList>
    </citation>
    <scope>NUCLEOTIDE SEQUENCE</scope>
</reference>
<evidence type="ECO:0000313" key="2">
    <source>
        <dbReference type="Proteomes" id="UP000649617"/>
    </source>
</evidence>